<dbReference type="InterPro" id="IPR001878">
    <property type="entry name" value="Znf_CCHC"/>
</dbReference>
<organism evidence="4">
    <name type="scientific">Camponotus floridanus</name>
    <name type="common">Florida carpenter ant</name>
    <dbReference type="NCBI Taxonomy" id="104421"/>
    <lineage>
        <taxon>Eukaryota</taxon>
        <taxon>Metazoa</taxon>
        <taxon>Ecdysozoa</taxon>
        <taxon>Arthropoda</taxon>
        <taxon>Hexapoda</taxon>
        <taxon>Insecta</taxon>
        <taxon>Pterygota</taxon>
        <taxon>Neoptera</taxon>
        <taxon>Endopterygota</taxon>
        <taxon>Hymenoptera</taxon>
        <taxon>Apocrita</taxon>
        <taxon>Aculeata</taxon>
        <taxon>Formicoidea</taxon>
        <taxon>Formicidae</taxon>
        <taxon>Formicinae</taxon>
        <taxon>Camponotus</taxon>
    </lineage>
</organism>
<dbReference type="InterPro" id="IPR036875">
    <property type="entry name" value="Znf_CCHC_sf"/>
</dbReference>
<sequence>VKEKTNTQGKKEANKGKPQQPTRKPPRSAAVTVTAKEGLSYADILRQAREKISLHELGIEASKIRKGINGGLIIEIPGNNGVQKANDLANKLKEILPDDVRINRPTIRSDMRIVGLDESITKEEIRSRIADLGGCNEDEIKVGEIRWRPNGLGNIWIQCPLCVANTIMKTGKIKVGWTVARAEILTPRPLQCYRCWEIGHVRYSCTSSTDRSQHCYKCGSSTHRALECVATAPKCIICEEKGLSSNHRLGSPVCNMIKNTTR</sequence>
<evidence type="ECO:0000313" key="4">
    <source>
        <dbReference type="Proteomes" id="UP000000311"/>
    </source>
</evidence>
<dbReference type="EMBL" id="GL436282">
    <property type="protein sequence ID" value="EFN72129.1"/>
    <property type="molecule type" value="Genomic_DNA"/>
</dbReference>
<dbReference type="SUPFAM" id="SSF57756">
    <property type="entry name" value="Retrovirus zinc finger-like domains"/>
    <property type="match status" value="1"/>
</dbReference>
<evidence type="ECO:0000313" key="3">
    <source>
        <dbReference type="EMBL" id="EFN72129.1"/>
    </source>
</evidence>
<evidence type="ECO:0000259" key="2">
    <source>
        <dbReference type="SMART" id="SM00343"/>
    </source>
</evidence>
<feature type="region of interest" description="Disordered" evidence="1">
    <location>
        <begin position="1"/>
        <end position="30"/>
    </location>
</feature>
<keyword evidence="4" id="KW-1185">Reference proteome</keyword>
<reference evidence="3 4" key="1">
    <citation type="journal article" date="2010" name="Science">
        <title>Genomic comparison of the ants Camponotus floridanus and Harpegnathos saltator.</title>
        <authorList>
            <person name="Bonasio R."/>
            <person name="Zhang G."/>
            <person name="Ye C."/>
            <person name="Mutti N.S."/>
            <person name="Fang X."/>
            <person name="Qin N."/>
            <person name="Donahue G."/>
            <person name="Yang P."/>
            <person name="Li Q."/>
            <person name="Li C."/>
            <person name="Zhang P."/>
            <person name="Huang Z."/>
            <person name="Berger S.L."/>
            <person name="Reinberg D."/>
            <person name="Wang J."/>
            <person name="Liebig J."/>
        </authorList>
    </citation>
    <scope>NUCLEOTIDE SEQUENCE [LARGE SCALE GENOMIC DNA]</scope>
    <source>
        <strain evidence="4">C129</strain>
    </source>
</reference>
<dbReference type="OMA" id="CRIRINE"/>
<proteinExistence type="predicted"/>
<dbReference type="SMART" id="SM00343">
    <property type="entry name" value="ZnF_C2HC"/>
    <property type="match status" value="2"/>
</dbReference>
<dbReference type="GO" id="GO:0008270">
    <property type="term" value="F:zinc ion binding"/>
    <property type="evidence" value="ECO:0007669"/>
    <property type="project" value="InterPro"/>
</dbReference>
<feature type="domain" description="CCHC-type" evidence="2">
    <location>
        <begin position="214"/>
        <end position="230"/>
    </location>
</feature>
<dbReference type="Gene3D" id="4.10.60.10">
    <property type="entry name" value="Zinc finger, CCHC-type"/>
    <property type="match status" value="1"/>
</dbReference>
<feature type="non-terminal residue" evidence="3">
    <location>
        <position position="1"/>
    </location>
</feature>
<dbReference type="Proteomes" id="UP000000311">
    <property type="component" value="Unassembled WGS sequence"/>
</dbReference>
<protein>
    <recommendedName>
        <fullName evidence="2">CCHC-type domain-containing protein</fullName>
    </recommendedName>
</protein>
<dbReference type="AlphaFoldDB" id="E2A360"/>
<accession>E2A360</accession>
<dbReference type="GO" id="GO:0003676">
    <property type="term" value="F:nucleic acid binding"/>
    <property type="evidence" value="ECO:0007669"/>
    <property type="project" value="InterPro"/>
</dbReference>
<dbReference type="OrthoDB" id="7554769at2759"/>
<dbReference type="InParanoid" id="E2A360"/>
<feature type="compositionally biased region" description="Basic and acidic residues" evidence="1">
    <location>
        <begin position="1"/>
        <end position="15"/>
    </location>
</feature>
<evidence type="ECO:0000256" key="1">
    <source>
        <dbReference type="SAM" id="MobiDB-lite"/>
    </source>
</evidence>
<feature type="domain" description="CCHC-type" evidence="2">
    <location>
        <begin position="191"/>
        <end position="207"/>
    </location>
</feature>
<name>E2A360_CAMFO</name>
<gene>
    <name evidence="3" type="ORF">EAG_00500</name>
</gene>
<feature type="non-terminal residue" evidence="3">
    <location>
        <position position="262"/>
    </location>
</feature>